<dbReference type="GO" id="GO:0043291">
    <property type="term" value="C:RAVE complex"/>
    <property type="evidence" value="ECO:0007669"/>
    <property type="project" value="TreeGrafter"/>
</dbReference>
<dbReference type="Gene3D" id="2.130.10.10">
    <property type="entry name" value="YVTN repeat-like/Quinoprotein amine dehydrogenase"/>
    <property type="match status" value="2"/>
</dbReference>
<dbReference type="VEuPathDB" id="FungiDB:DNF11_2859"/>
<keyword evidence="4" id="KW-1185">Reference proteome</keyword>
<dbReference type="EMBL" id="CP033152">
    <property type="protein sequence ID" value="AYO43809.1"/>
    <property type="molecule type" value="Genomic_DNA"/>
</dbReference>
<evidence type="ECO:0000313" key="3">
    <source>
        <dbReference type="EMBL" id="AYO43809.1"/>
    </source>
</evidence>
<organism evidence="3 4">
    <name type="scientific">Malassezia restricta (strain ATCC 96810 / NBRC 103918 / CBS 7877)</name>
    <name type="common">Seborrheic dermatitis infection agent</name>
    <dbReference type="NCBI Taxonomy" id="425264"/>
    <lineage>
        <taxon>Eukaryota</taxon>
        <taxon>Fungi</taxon>
        <taxon>Dikarya</taxon>
        <taxon>Basidiomycota</taxon>
        <taxon>Ustilaginomycotina</taxon>
        <taxon>Malasseziomycetes</taxon>
        <taxon>Malasseziales</taxon>
        <taxon>Malasseziaceae</taxon>
        <taxon>Malassezia</taxon>
    </lineage>
</organism>
<feature type="region of interest" description="Disordered" evidence="1">
    <location>
        <begin position="1225"/>
        <end position="1254"/>
    </location>
</feature>
<dbReference type="STRING" id="425264.A0A3G2S993"/>
<dbReference type="SMART" id="SM00320">
    <property type="entry name" value="WD40"/>
    <property type="match status" value="5"/>
</dbReference>
<dbReference type="InterPro" id="IPR015943">
    <property type="entry name" value="WD40/YVTN_repeat-like_dom_sf"/>
</dbReference>
<dbReference type="PANTHER" id="PTHR13950">
    <property type="entry name" value="RABCONNECTIN-RELATED"/>
    <property type="match status" value="1"/>
</dbReference>
<dbReference type="SUPFAM" id="SSF50978">
    <property type="entry name" value="WD40 repeat-like"/>
    <property type="match status" value="1"/>
</dbReference>
<dbReference type="Pfam" id="PF12234">
    <property type="entry name" value="Rav1p_C"/>
    <property type="match status" value="1"/>
</dbReference>
<dbReference type="InterPro" id="IPR001680">
    <property type="entry name" value="WD40_rpt"/>
</dbReference>
<dbReference type="InterPro" id="IPR052208">
    <property type="entry name" value="DmX-like/RAVE_component"/>
</dbReference>
<dbReference type="InterPro" id="IPR022033">
    <property type="entry name" value="Rav1p_C"/>
</dbReference>
<dbReference type="InterPro" id="IPR036322">
    <property type="entry name" value="WD40_repeat_dom_sf"/>
</dbReference>
<dbReference type="PANTHER" id="PTHR13950:SF9">
    <property type="entry name" value="RABCONNECTIN-3A"/>
    <property type="match status" value="1"/>
</dbReference>
<name>A0A3G2S993_MALR7</name>
<evidence type="ECO:0000259" key="2">
    <source>
        <dbReference type="Pfam" id="PF12234"/>
    </source>
</evidence>
<dbReference type="AlphaFoldDB" id="A0A3G2S993"/>
<sequence>MSAAALPSLVQQWASLGASHAPAEDVPKDSPRIAAALNTFASYVDEARGLYICAQASGRRVNVFMDRSQLMQSLSFDDVRGAKNVVLKGISSVALSKDAPDSDSLLLAASFGGIIAMWRLDAINLAKMGQAPKYGRWRLEGTLPLRGQLVSSLSVRQGLLATGSNQCVSVWKRGTYANAPWKQIWSTRTPRPLLRVQWSHDGQFLAAVPLHDTRVLVWHVQDKQVHLVSKLRHTRTVHSIHWRRPQMPDDSRPPALVVITTNATAFVYATMPTELTFRHWATVDASSYADDMSMAQRVISLMYCDGYHASVALRHDLQLLEQQEQLALTGVASSSDTERQRRASRVKQLQQYLAQGPDLFFALLADGSMVVYGLFRMDEPTPSLWHALLTLRVPPCISTEFSHAPLMLEFMPLAPKSLDGSRIYPTALIHGQTATGLRGTMAVSLLLLLDGDIHGLFVQNTMTDTNVPAHSQSHTHTFLHAEHRSDILSLETTQQARSLLSFSRDGVMIWWTLCEKGTMASLVSESQFRLRRAFAVCALGDGPNLCALDASHLNVALFDKACFVPHDEDAIALNNVMLSRLELPQPVSPENVVLFRCIQVDGKDVIMLGQRDGTLYTWTCTSTPSGLSLASHETHALMDGVVCAAVVPYWHPQTCAMALLAISPDGSLGVWDTLSWTQLHHVHVGHGAEHVCASDDGHLAVLLHHDDTYTVCVHDLRLSPFANTLVHVHDMGCTSPSMAWKTMKGGGAVLATGGDQHVTLLAEGRLTWTPIARVELHGMDSARISHVEWIAPHRLLISSTCQLFLFDTDRHSSLEDMLARHTHTRPYYDATALLRCVQFGLVHDAQQTLQMLDRAAAHGSWGRVHWTLQRASLASLEAPTPIPPLVERLHESQLPGVDKALCATLQGVHHAIHTDVDVPGMQYLLAWYASQHTNAPMVWAYVSESQDALLSKVTSVWSDRVSWPVVRDSGVFGWMRKREPLLPIMEQVARSAFTAGDDIDPVQCSLFYLALKKTHALRSVWRRAIGHSDQAKMLAFLAHDFSEERWRIAAQKNAYALMSQRRFAFAVAFFLLGDALSDAVHICVRKLDDLPLAMAVARVYEESDCGPVFQRIVKQYAIPHAHATGDRWLGVWAHLLLKEHVDAVRTLTTSLPAPADRRPMHDLPDPSMLLLLEYFKQQYWCYEALDPYTETQCVSFYARLLCMSGCDWVGLTMLRSWSFARDAPEPPAPAPLPTESAPAPTKIGSLMGERRPPPAQTMAEFDMSAFGL</sequence>
<dbReference type="Proteomes" id="UP000269793">
    <property type="component" value="Chromosome V"/>
</dbReference>
<evidence type="ECO:0000313" key="4">
    <source>
        <dbReference type="Proteomes" id="UP000269793"/>
    </source>
</evidence>
<dbReference type="InterPro" id="IPR011048">
    <property type="entry name" value="Haem_d1_sf"/>
</dbReference>
<accession>A0A3G2S993</accession>
<reference evidence="3 4" key="1">
    <citation type="submission" date="2018-10" db="EMBL/GenBank/DDBJ databases">
        <title>Complete genome sequence of Malassezia restricta CBS 7877.</title>
        <authorList>
            <person name="Morand S.C."/>
            <person name="Bertignac M."/>
            <person name="Iltis A."/>
            <person name="Kolder I."/>
            <person name="Pirovano W."/>
            <person name="Jourdain R."/>
            <person name="Clavaud C."/>
        </authorList>
    </citation>
    <scope>NUCLEOTIDE SEQUENCE [LARGE SCALE GENOMIC DNA]</scope>
    <source>
        <strain evidence="3 4">CBS 7877</strain>
    </source>
</reference>
<protein>
    <submittedName>
        <fullName evidence="3">Regulator of V-ATPase in vacuolar membrane protein 1</fullName>
    </submittedName>
</protein>
<proteinExistence type="predicted"/>
<dbReference type="GO" id="GO:0007035">
    <property type="term" value="P:vacuolar acidification"/>
    <property type="evidence" value="ECO:0007669"/>
    <property type="project" value="TreeGrafter"/>
</dbReference>
<dbReference type="SUPFAM" id="SSF51004">
    <property type="entry name" value="C-terminal (heme d1) domain of cytochrome cd1-nitrite reductase"/>
    <property type="match status" value="1"/>
</dbReference>
<gene>
    <name evidence="3" type="primary">rav1</name>
    <name evidence="3" type="ORF">DNF11_2859</name>
</gene>
<dbReference type="OrthoDB" id="342131at2759"/>
<feature type="domain" description="RAVE complex protein Rav1 C-terminal" evidence="2">
    <location>
        <begin position="914"/>
        <end position="1212"/>
    </location>
</feature>
<evidence type="ECO:0000256" key="1">
    <source>
        <dbReference type="SAM" id="MobiDB-lite"/>
    </source>
</evidence>